<dbReference type="PANTHER" id="PTHR12526:SF510">
    <property type="entry name" value="D-INOSITOL 3-PHOSPHATE GLYCOSYLTRANSFERASE"/>
    <property type="match status" value="1"/>
</dbReference>
<dbReference type="RefSeq" id="WP_013579652.1">
    <property type="nucleotide sequence ID" value="NC_015064.1"/>
</dbReference>
<accession>E8X565</accession>
<dbReference type="eggNOG" id="COG0438">
    <property type="taxonomic scope" value="Bacteria"/>
</dbReference>
<dbReference type="Proteomes" id="UP000000343">
    <property type="component" value="Chromosome"/>
</dbReference>
<evidence type="ECO:0000256" key="2">
    <source>
        <dbReference type="ARBA" id="ARBA00022679"/>
    </source>
</evidence>
<keyword evidence="5" id="KW-1185">Reference proteome</keyword>
<organism evidence="5">
    <name type="scientific">Granulicella tundricola (strain ATCC BAA-1859 / DSM 23138 / MP5ACTX9)</name>
    <dbReference type="NCBI Taxonomy" id="1198114"/>
    <lineage>
        <taxon>Bacteria</taxon>
        <taxon>Pseudomonadati</taxon>
        <taxon>Acidobacteriota</taxon>
        <taxon>Terriglobia</taxon>
        <taxon>Terriglobales</taxon>
        <taxon>Acidobacteriaceae</taxon>
        <taxon>Granulicella</taxon>
    </lineage>
</organism>
<dbReference type="EMBL" id="CP002480">
    <property type="protein sequence ID" value="ADW68329.1"/>
    <property type="molecule type" value="Genomic_DNA"/>
</dbReference>
<evidence type="ECO:0000313" key="4">
    <source>
        <dbReference type="EMBL" id="ADW68329.1"/>
    </source>
</evidence>
<protein>
    <submittedName>
        <fullName evidence="4">Glycosyl transferase group 1</fullName>
    </submittedName>
</protein>
<dbReference type="HOGENOM" id="CLU_009583_37_1_0"/>
<keyword evidence="2 4" id="KW-0808">Transferase</keyword>
<dbReference type="KEGG" id="acm:AciX9_1267"/>
<sequence length="387" mass="42763">MKVALATIGKFHTFALARQLLRFDALATVITGYPWFKLQQEGVPRQFVDSFPYVHGPYMATGGKVPASITRAISALDRVSFDQYARLRMKPYDIFHWLSGFNLKSARAARNKGALLIVDRGSTHILHPDEILRPEYDRLGLPFTPTPPIAIEYELAEYGLADAITLPSSVCLDTFVQHGIPREKLLLTPYGVDVDRFQPLERPPQSELRVLFVGSLSVRKGVHYLLEAFDRVTHPNKTLHLVGTESLDYAPVLAPYRNRPDIRFHGHLGQHDLNTIMSGSTVLVLPSVEEGLALVQAQAMASGCPVLATNVTGSPDLFTDGIEGFIVPPASPDALADRLQQLADNPGLADALGQAARTRVEHLGGWNEYGDRMFAHYNALLEKHGRT</sequence>
<reference evidence="5" key="1">
    <citation type="submission" date="2011-01" db="EMBL/GenBank/DDBJ databases">
        <title>Complete sequence of chromosome of Acidobacterium sp. MP5ACTX9.</title>
        <authorList>
            <consortium name="US DOE Joint Genome Institute"/>
            <person name="Lucas S."/>
            <person name="Copeland A."/>
            <person name="Lapidus A."/>
            <person name="Cheng J.-F."/>
            <person name="Goodwin L."/>
            <person name="Pitluck S."/>
            <person name="Teshima H."/>
            <person name="Detter J.C."/>
            <person name="Han C."/>
            <person name="Tapia R."/>
            <person name="Land M."/>
            <person name="Hauser L."/>
            <person name="Kyrpides N."/>
            <person name="Ivanova N."/>
            <person name="Ovchinnikova G."/>
            <person name="Pagani I."/>
            <person name="Rawat S.R."/>
            <person name="Mannisto M."/>
            <person name="Haggblom M.M."/>
            <person name="Woyke T."/>
        </authorList>
    </citation>
    <scope>NUCLEOTIDE SEQUENCE [LARGE SCALE GENOMIC DNA]</scope>
    <source>
        <strain evidence="5">MP5ACTX9</strain>
    </source>
</reference>
<proteinExistence type="predicted"/>
<dbReference type="Gene3D" id="3.40.50.2000">
    <property type="entry name" value="Glycogen Phosphorylase B"/>
    <property type="match status" value="2"/>
</dbReference>
<dbReference type="OrthoDB" id="9806653at2"/>
<dbReference type="PANTHER" id="PTHR12526">
    <property type="entry name" value="GLYCOSYLTRANSFERASE"/>
    <property type="match status" value="1"/>
</dbReference>
<keyword evidence="1" id="KW-0328">Glycosyltransferase</keyword>
<dbReference type="SUPFAM" id="SSF53756">
    <property type="entry name" value="UDP-Glycosyltransferase/glycogen phosphorylase"/>
    <property type="match status" value="1"/>
</dbReference>
<dbReference type="CDD" id="cd03801">
    <property type="entry name" value="GT4_PimA-like"/>
    <property type="match status" value="1"/>
</dbReference>
<dbReference type="Pfam" id="PF00534">
    <property type="entry name" value="Glycos_transf_1"/>
    <property type="match status" value="1"/>
</dbReference>
<dbReference type="STRING" id="1198114.AciX9_1267"/>
<dbReference type="GO" id="GO:0016757">
    <property type="term" value="F:glycosyltransferase activity"/>
    <property type="evidence" value="ECO:0007669"/>
    <property type="project" value="UniProtKB-KW"/>
</dbReference>
<gene>
    <name evidence="4" type="ordered locus">AciX9_1267</name>
</gene>
<evidence type="ECO:0000256" key="1">
    <source>
        <dbReference type="ARBA" id="ARBA00022676"/>
    </source>
</evidence>
<dbReference type="InterPro" id="IPR001296">
    <property type="entry name" value="Glyco_trans_1"/>
</dbReference>
<name>E8X565_GRATM</name>
<feature type="domain" description="Glycosyl transferase family 1" evidence="3">
    <location>
        <begin position="203"/>
        <end position="358"/>
    </location>
</feature>
<dbReference type="PaxDb" id="1198114-AciX9_1267"/>
<evidence type="ECO:0000259" key="3">
    <source>
        <dbReference type="Pfam" id="PF00534"/>
    </source>
</evidence>
<evidence type="ECO:0000313" key="5">
    <source>
        <dbReference type="Proteomes" id="UP000000343"/>
    </source>
</evidence>
<dbReference type="AlphaFoldDB" id="E8X565"/>